<gene>
    <name evidence="2" type="ORF">ACJRO7_034236</name>
</gene>
<accession>A0ABD3JBQ5</accession>
<keyword evidence="3" id="KW-1185">Reference proteome</keyword>
<organism evidence="2 3">
    <name type="scientific">Eucalyptus globulus</name>
    <name type="common">Tasmanian blue gum</name>
    <dbReference type="NCBI Taxonomy" id="34317"/>
    <lineage>
        <taxon>Eukaryota</taxon>
        <taxon>Viridiplantae</taxon>
        <taxon>Streptophyta</taxon>
        <taxon>Embryophyta</taxon>
        <taxon>Tracheophyta</taxon>
        <taxon>Spermatophyta</taxon>
        <taxon>Magnoliopsida</taxon>
        <taxon>eudicotyledons</taxon>
        <taxon>Gunneridae</taxon>
        <taxon>Pentapetalae</taxon>
        <taxon>rosids</taxon>
        <taxon>malvids</taxon>
        <taxon>Myrtales</taxon>
        <taxon>Myrtaceae</taxon>
        <taxon>Myrtoideae</taxon>
        <taxon>Eucalypteae</taxon>
        <taxon>Eucalyptus</taxon>
    </lineage>
</organism>
<feature type="region of interest" description="Disordered" evidence="1">
    <location>
        <begin position="61"/>
        <end position="88"/>
    </location>
</feature>
<dbReference type="InterPro" id="IPR007033">
    <property type="entry name" value="GORAB"/>
</dbReference>
<name>A0ABD3JBQ5_EUCGL</name>
<dbReference type="PANTHER" id="PTHR21470">
    <property type="entry name" value="RAB6-INTERACTING PROTEIN GORAB"/>
    <property type="match status" value="1"/>
</dbReference>
<dbReference type="AlphaFoldDB" id="A0ABD3JBQ5"/>
<dbReference type="Pfam" id="PF04949">
    <property type="entry name" value="Transcrip_act"/>
    <property type="match status" value="1"/>
</dbReference>
<dbReference type="EMBL" id="JBJKBG010000009">
    <property type="protein sequence ID" value="KAL3721860.1"/>
    <property type="molecule type" value="Genomic_DNA"/>
</dbReference>
<feature type="compositionally biased region" description="Basic and acidic residues" evidence="1">
    <location>
        <begin position="72"/>
        <end position="88"/>
    </location>
</feature>
<evidence type="ECO:0008006" key="4">
    <source>
        <dbReference type="Google" id="ProtNLM"/>
    </source>
</evidence>
<comment type="caution">
    <text evidence="2">The sequence shown here is derived from an EMBL/GenBank/DDBJ whole genome shotgun (WGS) entry which is preliminary data.</text>
</comment>
<sequence length="109" mass="12297">MLSFRSNMSLSREDEGMLRAALSSFRAKEEEIERKKMEVCDCILSHLGRIKEETKRLAIIRKQNGSEDDSGEDKTTEEQERGGGEADEAQHGVAFFSLVRTLLLVSGYI</sequence>
<proteinExistence type="predicted"/>
<evidence type="ECO:0000313" key="3">
    <source>
        <dbReference type="Proteomes" id="UP001634007"/>
    </source>
</evidence>
<dbReference type="PANTHER" id="PTHR21470:SF10">
    <property type="entry name" value="RAB6-INTERACTING GOLGIN"/>
    <property type="match status" value="1"/>
</dbReference>
<dbReference type="Proteomes" id="UP001634007">
    <property type="component" value="Unassembled WGS sequence"/>
</dbReference>
<evidence type="ECO:0000256" key="1">
    <source>
        <dbReference type="SAM" id="MobiDB-lite"/>
    </source>
</evidence>
<evidence type="ECO:0000313" key="2">
    <source>
        <dbReference type="EMBL" id="KAL3721860.1"/>
    </source>
</evidence>
<protein>
    <recommendedName>
        <fullName evidence="4">RAB6-interacting golgin</fullName>
    </recommendedName>
</protein>
<reference evidence="2 3" key="1">
    <citation type="submission" date="2024-11" db="EMBL/GenBank/DDBJ databases">
        <title>Chromosome-level genome assembly of Eucalyptus globulus Labill. provides insights into its genome evolution.</title>
        <authorList>
            <person name="Li X."/>
        </authorList>
    </citation>
    <scope>NUCLEOTIDE SEQUENCE [LARGE SCALE GENOMIC DNA]</scope>
    <source>
        <strain evidence="2">CL2024</strain>
        <tissue evidence="2">Fresh tender leaves</tissue>
    </source>
</reference>